<evidence type="ECO:0000256" key="4">
    <source>
        <dbReference type="ARBA" id="ARBA00022842"/>
    </source>
</evidence>
<gene>
    <name evidence="8 11" type="primary">topA</name>
    <name evidence="11" type="ORF">IAC04_00180</name>
</gene>
<dbReference type="SMART" id="SM00493">
    <property type="entry name" value="TOPRIM"/>
    <property type="match status" value="1"/>
</dbReference>
<feature type="site" description="Interaction with DNA" evidence="8">
    <location>
        <position position="139"/>
    </location>
</feature>
<dbReference type="GO" id="GO:0046872">
    <property type="term" value="F:metal ion binding"/>
    <property type="evidence" value="ECO:0007669"/>
    <property type="project" value="UniProtKB-KW"/>
</dbReference>
<dbReference type="Gene3D" id="1.10.290.10">
    <property type="entry name" value="Topoisomerase I, domain 4"/>
    <property type="match status" value="1"/>
</dbReference>
<dbReference type="Gene3D" id="3.40.50.140">
    <property type="match status" value="1"/>
</dbReference>
<feature type="region of interest" description="Interaction with DNA" evidence="8">
    <location>
        <begin position="162"/>
        <end position="167"/>
    </location>
</feature>
<feature type="site" description="Interaction with DNA" evidence="8">
    <location>
        <position position="142"/>
    </location>
</feature>
<proteinExistence type="inferred from homology"/>
<dbReference type="InterPro" id="IPR005733">
    <property type="entry name" value="TopoI_bac-type"/>
</dbReference>
<dbReference type="GO" id="GO:0003917">
    <property type="term" value="F:DNA topoisomerase type I (single strand cut, ATP-independent) activity"/>
    <property type="evidence" value="ECO:0007669"/>
    <property type="project" value="UniProtKB-UniRule"/>
</dbReference>
<dbReference type="SMART" id="SM00437">
    <property type="entry name" value="TOP1Ac"/>
    <property type="match status" value="1"/>
</dbReference>
<evidence type="ECO:0000259" key="10">
    <source>
        <dbReference type="PROSITE" id="PS52039"/>
    </source>
</evidence>
<dbReference type="EMBL" id="DXAW01000007">
    <property type="protein sequence ID" value="HIZ84900.1"/>
    <property type="molecule type" value="Genomic_DNA"/>
</dbReference>
<keyword evidence="3" id="KW-0479">Metal-binding</keyword>
<evidence type="ECO:0000256" key="3">
    <source>
        <dbReference type="ARBA" id="ARBA00022723"/>
    </source>
</evidence>
<evidence type="ECO:0000259" key="9">
    <source>
        <dbReference type="PROSITE" id="PS50880"/>
    </source>
</evidence>
<dbReference type="PROSITE" id="PS00396">
    <property type="entry name" value="TOPO_IA_1"/>
    <property type="match status" value="1"/>
</dbReference>
<dbReference type="InterPro" id="IPR013826">
    <property type="entry name" value="Topo_IA_cen_sub3"/>
</dbReference>
<feature type="domain" description="Topo IA-type catalytic" evidence="10">
    <location>
        <begin position="128"/>
        <end position="579"/>
    </location>
</feature>
<dbReference type="InterPro" id="IPR023406">
    <property type="entry name" value="Topo_IA_AS"/>
</dbReference>
<comment type="catalytic activity">
    <reaction evidence="1 8">
        <text>ATP-independent breakage of single-stranded DNA, followed by passage and rejoining.</text>
        <dbReference type="EC" id="5.6.2.1"/>
    </reaction>
</comment>
<dbReference type="NCBIfam" id="TIGR01051">
    <property type="entry name" value="topA_bact"/>
    <property type="match status" value="1"/>
</dbReference>
<name>A0A9D2GP93_9BACT</name>
<dbReference type="HAMAP" id="MF_00952">
    <property type="entry name" value="Topoisom_1_prok"/>
    <property type="match status" value="1"/>
</dbReference>
<evidence type="ECO:0000256" key="2">
    <source>
        <dbReference type="ARBA" id="ARBA00009446"/>
    </source>
</evidence>
<evidence type="ECO:0000256" key="8">
    <source>
        <dbReference type="HAMAP-Rule" id="MF_00952"/>
    </source>
</evidence>
<dbReference type="InterPro" id="IPR013825">
    <property type="entry name" value="Topo_IA_cen_sub2"/>
</dbReference>
<dbReference type="InterPro" id="IPR013497">
    <property type="entry name" value="Topo_IA_cen"/>
</dbReference>
<dbReference type="InterPro" id="IPR006171">
    <property type="entry name" value="TOPRIM_dom"/>
</dbReference>
<dbReference type="InterPro" id="IPR023405">
    <property type="entry name" value="Topo_IA_core_domain"/>
</dbReference>
<dbReference type="InterPro" id="IPR013824">
    <property type="entry name" value="Topo_IA_cen_sub1"/>
</dbReference>
<dbReference type="CDD" id="cd00186">
    <property type="entry name" value="TOP1Ac"/>
    <property type="match status" value="1"/>
</dbReference>
<dbReference type="InterPro" id="IPR028612">
    <property type="entry name" value="Topoisom_1_IA"/>
</dbReference>
<sequence>MENLVIVESPAKAKTIEKILGKEYTVKSSFGHIRDLSKKNLGIDVEHGFEPRYEVSPDKKKVVSELKAASGAASTVWLASDEDREGEAIAWHLKETLDLDPAKTRRIVFHEITKDAILNAIKEPRDVDMNLVMAQQARRVLDRLVGFELSPILWKKIKPSLSAGRVQSVALRLVVEREREISAFRSNAYYRVEGVFVPENLKGRKSSGKMTGVLDRRFDTAEEAMAFLSACRGCVFTVRSVEKKEVTKCPAPPFTTSSLQQEAARKCGFSVSQTMSIAQHLYESGLITYMRTDSTTLSKLAIGAAKTWITGNLGAEYHKARQYKTGIKGAQEAHEAIRPTDIANTDIDGTAAEKKLYHLIWKRTVASQMADARLEKTDIVIGADGLSAGFDVTGSTVLFDGFLKLYIESTDDESAQEEERLLPPVEVGDIMLRDTITALQKYTAHPPRYSEASLVKKMEELGIGRPSTYAPTISTLHQRGYIIRQDRKGEERLLTVMTLKGEDIATSEKKEMAGSEKSRLCPQDIGVVVTDFLEKAFPSIMDYGFTAKVEANFDKIAAGKLVWNKIVADFYEPFHEKVVETTKESAPVKSRRILGTDPATGKPVIARMGRYGSVAQIGEDDDPEKRITGLEKGMLIESVTLEEVLRLFSLPRTLGEYDGKEVICSKGKFGPYVKYDGKYVSLKKGMDPYTVSLDVAVKLIQEHDAQQKNRNIKKFEEEDIEVLNGRFGPYIKHAGANYKIPKGTDPTALTLEDCLAIVAKSKK</sequence>
<evidence type="ECO:0000256" key="5">
    <source>
        <dbReference type="ARBA" id="ARBA00023029"/>
    </source>
</evidence>
<organism evidence="11 12">
    <name type="scientific">Candidatus Coprenecus stercoravium</name>
    <dbReference type="NCBI Taxonomy" id="2840735"/>
    <lineage>
        <taxon>Bacteria</taxon>
        <taxon>Pseudomonadati</taxon>
        <taxon>Bacteroidota</taxon>
        <taxon>Bacteroidia</taxon>
        <taxon>Bacteroidales</taxon>
        <taxon>Rikenellaceae</taxon>
        <taxon>Rikenellaceae incertae sedis</taxon>
        <taxon>Candidatus Coprenecus</taxon>
    </lineage>
</organism>
<dbReference type="Proteomes" id="UP000824115">
    <property type="component" value="Unassembled WGS sequence"/>
</dbReference>
<evidence type="ECO:0000256" key="1">
    <source>
        <dbReference type="ARBA" id="ARBA00000213"/>
    </source>
</evidence>
<dbReference type="InterPro" id="IPR034149">
    <property type="entry name" value="TOPRIM_TopoI"/>
</dbReference>
<feature type="site" description="Interaction with DNA" evidence="8">
    <location>
        <position position="479"/>
    </location>
</feature>
<dbReference type="GO" id="GO:0003677">
    <property type="term" value="F:DNA binding"/>
    <property type="evidence" value="ECO:0007669"/>
    <property type="project" value="UniProtKB-KW"/>
</dbReference>
<dbReference type="SUPFAM" id="SSF56712">
    <property type="entry name" value="Prokaryotic type I DNA topoisomerase"/>
    <property type="match status" value="1"/>
</dbReference>
<dbReference type="InterPro" id="IPR003602">
    <property type="entry name" value="Topo_IA_DNA-bd_dom"/>
</dbReference>
<dbReference type="EC" id="5.6.2.1" evidence="8"/>
<keyword evidence="6 8" id="KW-0238">DNA-binding</keyword>
<comment type="function">
    <text evidence="8">Releases the supercoiling and torsional tension of DNA, which is introduced during the DNA replication and transcription, by transiently cleaving and rejoining one strand of the DNA duplex. Introduces a single-strand break via transesterification at a target site in duplex DNA. The scissile phosphodiester is attacked by the catalytic tyrosine of the enzyme, resulting in the formation of a DNA-(5'-phosphotyrosyl)-enzyme intermediate and the expulsion of a 3'-OH DNA strand. The free DNA strand then undergoes passage around the unbroken strand, thus removing DNA supercoils. Finally, in the religation step, the DNA 3'-OH attacks the covalent intermediate to expel the active-site tyrosine and restore the DNA phosphodiester backbone.</text>
</comment>
<reference evidence="11" key="2">
    <citation type="submission" date="2021-04" db="EMBL/GenBank/DDBJ databases">
        <authorList>
            <person name="Gilroy R."/>
        </authorList>
    </citation>
    <scope>NUCLEOTIDE SEQUENCE</scope>
    <source>
        <strain evidence="11">Gambia16-554</strain>
    </source>
</reference>
<feature type="site" description="Interaction with DNA" evidence="8">
    <location>
        <position position="138"/>
    </location>
</feature>
<comment type="subunit">
    <text evidence="8">Monomer.</text>
</comment>
<protein>
    <recommendedName>
        <fullName evidence="8">DNA topoisomerase 1</fullName>
        <ecNumber evidence="8">5.6.2.1</ecNumber>
    </recommendedName>
    <alternativeName>
        <fullName evidence="8">DNA topoisomerase I</fullName>
    </alternativeName>
</protein>
<reference evidence="11" key="1">
    <citation type="journal article" date="2021" name="PeerJ">
        <title>Extensive microbial diversity within the chicken gut microbiome revealed by metagenomics and culture.</title>
        <authorList>
            <person name="Gilroy R."/>
            <person name="Ravi A."/>
            <person name="Getino M."/>
            <person name="Pursley I."/>
            <person name="Horton D.L."/>
            <person name="Alikhan N.F."/>
            <person name="Baker D."/>
            <person name="Gharbi K."/>
            <person name="Hall N."/>
            <person name="Watson M."/>
            <person name="Adriaenssens E.M."/>
            <person name="Foster-Nyarko E."/>
            <person name="Jarju S."/>
            <person name="Secka A."/>
            <person name="Antonio M."/>
            <person name="Oren A."/>
            <person name="Chaudhuri R.R."/>
            <person name="La Ragione R."/>
            <person name="Hildebrand F."/>
            <person name="Pallen M.J."/>
        </authorList>
    </citation>
    <scope>NUCLEOTIDE SEQUENCE</scope>
    <source>
        <strain evidence="11">Gambia16-554</strain>
    </source>
</reference>
<dbReference type="PROSITE" id="PS52039">
    <property type="entry name" value="TOPO_IA_2"/>
    <property type="match status" value="1"/>
</dbReference>
<dbReference type="PANTHER" id="PTHR42785">
    <property type="entry name" value="DNA TOPOISOMERASE, TYPE IA, CORE"/>
    <property type="match status" value="1"/>
</dbReference>
<feature type="domain" description="Toprim" evidence="9">
    <location>
        <begin position="2"/>
        <end position="112"/>
    </location>
</feature>
<accession>A0A9D2GP93</accession>
<dbReference type="Gene3D" id="2.70.20.10">
    <property type="entry name" value="Topoisomerase I, domain 3"/>
    <property type="match status" value="1"/>
</dbReference>
<dbReference type="Gene3D" id="1.10.460.10">
    <property type="entry name" value="Topoisomerase I, domain 2"/>
    <property type="match status" value="1"/>
</dbReference>
<comment type="caution">
    <text evidence="11">The sequence shown here is derived from an EMBL/GenBank/DDBJ whole genome shotgun (WGS) entry which is preliminary data.</text>
</comment>
<feature type="active site" description="O-(5'-phospho-DNA)-tyrosine intermediate" evidence="8">
    <location>
        <position position="289"/>
    </location>
</feature>
<dbReference type="AlphaFoldDB" id="A0A9D2GP93"/>
<feature type="site" description="Interaction with DNA" evidence="8">
    <location>
        <position position="154"/>
    </location>
</feature>
<dbReference type="SMART" id="SM00436">
    <property type="entry name" value="TOP1Bc"/>
    <property type="match status" value="1"/>
</dbReference>
<feature type="site" description="Interaction with DNA" evidence="8">
    <location>
        <position position="291"/>
    </location>
</feature>
<evidence type="ECO:0000313" key="11">
    <source>
        <dbReference type="EMBL" id="HIZ84900.1"/>
    </source>
</evidence>
<keyword evidence="4" id="KW-0460">Magnesium</keyword>
<keyword evidence="7 8" id="KW-0413">Isomerase</keyword>
<dbReference type="PANTHER" id="PTHR42785:SF1">
    <property type="entry name" value="DNA TOPOISOMERASE"/>
    <property type="match status" value="1"/>
</dbReference>
<dbReference type="PROSITE" id="PS50880">
    <property type="entry name" value="TOPRIM"/>
    <property type="match status" value="1"/>
</dbReference>
<comment type="caution">
    <text evidence="8">Lacks conserved residue(s) required for the propagation of feature annotation.</text>
</comment>
<evidence type="ECO:0000313" key="12">
    <source>
        <dbReference type="Proteomes" id="UP000824115"/>
    </source>
</evidence>
<feature type="site" description="Interaction with DNA" evidence="8">
    <location>
        <position position="32"/>
    </location>
</feature>
<dbReference type="InterPro" id="IPR003601">
    <property type="entry name" value="Topo_IA_2"/>
</dbReference>
<evidence type="ECO:0000256" key="7">
    <source>
        <dbReference type="ARBA" id="ARBA00023235"/>
    </source>
</evidence>
<evidence type="ECO:0000256" key="6">
    <source>
        <dbReference type="ARBA" id="ARBA00023125"/>
    </source>
</evidence>
<dbReference type="GO" id="GO:0006265">
    <property type="term" value="P:DNA topological change"/>
    <property type="evidence" value="ECO:0007669"/>
    <property type="project" value="UniProtKB-UniRule"/>
</dbReference>
<dbReference type="InterPro" id="IPR025589">
    <property type="entry name" value="Toprim_C_rpt"/>
</dbReference>
<dbReference type="Pfam" id="PF13368">
    <property type="entry name" value="Toprim_C_rpt"/>
    <property type="match status" value="3"/>
</dbReference>
<dbReference type="InterPro" id="IPR000380">
    <property type="entry name" value="Topo_IA"/>
</dbReference>
<comment type="similarity">
    <text evidence="2 8">Belongs to the type IA topoisomerase family.</text>
</comment>
<dbReference type="Pfam" id="PF01131">
    <property type="entry name" value="Topoisom_bac"/>
    <property type="match status" value="1"/>
</dbReference>
<dbReference type="PRINTS" id="PR00417">
    <property type="entry name" value="PRTPISMRASEI"/>
</dbReference>
<dbReference type="CDD" id="cd03363">
    <property type="entry name" value="TOPRIM_TopoIA_TopoI"/>
    <property type="match status" value="1"/>
</dbReference>
<keyword evidence="5 8" id="KW-0799">Topoisomerase</keyword>
<dbReference type="Pfam" id="PF01751">
    <property type="entry name" value="Toprim"/>
    <property type="match status" value="1"/>
</dbReference>